<name>A0A346TP49_STAPS</name>
<reference evidence="2" key="1">
    <citation type="submission" date="2018-04" db="EMBL/GenBank/DDBJ databases">
        <title>Whole genome sequencing of Staphylococcus pseudintermedius isolates from dogs.</title>
        <authorList>
            <person name="Bryan L.K."/>
            <person name="Little S.V."/>
            <person name="Hillhouse A."/>
            <person name="Lawhon S.D."/>
        </authorList>
    </citation>
    <scope>NUCLEOTIDE SEQUENCE</scope>
    <source>
        <strain evidence="2">TAMU 49_044</strain>
    </source>
</reference>
<evidence type="ECO:0000313" key="2">
    <source>
        <dbReference type="EMBL" id="AXU41339.1"/>
    </source>
</evidence>
<dbReference type="AlphaFoldDB" id="A0A346TP49"/>
<sequence>MGKYEELLINHDYIHIEDKYNLPGKFKGFYDNDVILIDSKLSTYQKHEVLAEEIAHYKISAGNILDQSNMLNRKLELKARRLANESIITLQGLIDAYNNGISNIHEMADFFEVNLGFIQESLKHYQMKYGLYTHYGDYIIRFDPLTINKHLTD</sequence>
<protein>
    <recommendedName>
        <fullName evidence="1">IrrE N-terminal-like domain-containing protein</fullName>
    </recommendedName>
</protein>
<dbReference type="RefSeq" id="WP_130922120.1">
    <property type="nucleotide sequence ID" value="NZ_CP035743.1"/>
</dbReference>
<dbReference type="Pfam" id="PF06114">
    <property type="entry name" value="Peptidase_M78"/>
    <property type="match status" value="1"/>
</dbReference>
<dbReference type="InterPro" id="IPR010359">
    <property type="entry name" value="IrrE_HExxH"/>
</dbReference>
<accession>A0A346TP49</accession>
<feature type="domain" description="IrrE N-terminal-like" evidence="1">
    <location>
        <begin position="27"/>
        <end position="122"/>
    </location>
</feature>
<organism evidence="2">
    <name type="scientific">Staphylococcus pseudintermedius</name>
    <dbReference type="NCBI Taxonomy" id="283734"/>
    <lineage>
        <taxon>Bacteria</taxon>
        <taxon>Bacillati</taxon>
        <taxon>Bacillota</taxon>
        <taxon>Bacilli</taxon>
        <taxon>Bacillales</taxon>
        <taxon>Staphylococcaceae</taxon>
        <taxon>Staphylococcus</taxon>
        <taxon>Staphylococcus intermedius group</taxon>
    </lineage>
</organism>
<evidence type="ECO:0000259" key="1">
    <source>
        <dbReference type="Pfam" id="PF06114"/>
    </source>
</evidence>
<proteinExistence type="predicted"/>
<dbReference type="EMBL" id="MH179303">
    <property type="protein sequence ID" value="AXU41339.1"/>
    <property type="molecule type" value="Genomic_DNA"/>
</dbReference>